<feature type="region of interest" description="Disordered" evidence="1">
    <location>
        <begin position="413"/>
        <end position="469"/>
    </location>
</feature>
<dbReference type="AlphaFoldDB" id="A0A8J4FI28"/>
<feature type="compositionally biased region" description="Polar residues" evidence="1">
    <location>
        <begin position="48"/>
        <end position="59"/>
    </location>
</feature>
<proteinExistence type="predicted"/>
<dbReference type="EMBL" id="BNCQ01000008">
    <property type="protein sequence ID" value="GIM00709.1"/>
    <property type="molecule type" value="Genomic_DNA"/>
</dbReference>
<feature type="region of interest" description="Disordered" evidence="1">
    <location>
        <begin position="366"/>
        <end position="395"/>
    </location>
</feature>
<comment type="caution">
    <text evidence="2">The sequence shown here is derived from an EMBL/GenBank/DDBJ whole genome shotgun (WGS) entry which is preliminary data.</text>
</comment>
<feature type="compositionally biased region" description="Basic and acidic residues" evidence="1">
    <location>
        <begin position="69"/>
        <end position="94"/>
    </location>
</feature>
<dbReference type="OrthoDB" id="10551392at2759"/>
<feature type="compositionally biased region" description="Low complexity" evidence="1">
    <location>
        <begin position="95"/>
        <end position="113"/>
    </location>
</feature>
<feature type="compositionally biased region" description="Polar residues" evidence="1">
    <location>
        <begin position="190"/>
        <end position="202"/>
    </location>
</feature>
<dbReference type="Proteomes" id="UP000747110">
    <property type="component" value="Unassembled WGS sequence"/>
</dbReference>
<sequence>MQEGGGPLEPRLRAVTAASSAAVKAAKRAHLAAALAVQSAVPPRPRSQYFTRNRSNRTGFSKKFGSRRGGRDVEDGNEKGKEEEEESVRRRSSEDSTSSVSRSVTSSGVSSDYTTEDDSSDYVTDDDADDEDKEEEEEEGEHHAHAAVTPKASGAGPVASGPERQQAPPPRLGAVAAAIKAVAAARAQLRQPSQLSSTVVRPSSSAAIAGGGAGTGHGGGRGSAADSQHLPPVLPRNKGSADAPHSVTTTVMTSSFDSKLPEAGSGGLSGLRQLVSTMQHQQSSPMPATSSRRSALLTAGPSAKGLAGVVAAAAPAAAGVGTGATPSGAGVVVAGDRDRSDSLADWVAHRFRSGSRLAMHAEAGLSAPLPRSLPGSSGSITSSIGSSNGDASSGLRGLLAARSDGAASWYSRPARWHDPVVQGGASHTSLLDLRPPAHGSPPLPAAPVSLASQLMEQQRKKDGLAREFA</sequence>
<keyword evidence="4" id="KW-1185">Reference proteome</keyword>
<name>A0A8J4FI28_9CHLO</name>
<evidence type="ECO:0000256" key="1">
    <source>
        <dbReference type="SAM" id="MobiDB-lite"/>
    </source>
</evidence>
<feature type="compositionally biased region" description="Basic and acidic residues" evidence="1">
    <location>
        <begin position="457"/>
        <end position="469"/>
    </location>
</feature>
<gene>
    <name evidence="2" type="ORF">Vretifemale_5639</name>
    <name evidence="3" type="ORF">Vretimale_5659</name>
</gene>
<protein>
    <submittedName>
        <fullName evidence="2">Uncharacterized protein</fullName>
    </submittedName>
</protein>
<accession>A0A8J4FI28</accession>
<evidence type="ECO:0000313" key="2">
    <source>
        <dbReference type="EMBL" id="GIL75996.1"/>
    </source>
</evidence>
<feature type="compositionally biased region" description="Polar residues" evidence="1">
    <location>
        <begin position="246"/>
        <end position="257"/>
    </location>
</feature>
<dbReference type="Proteomes" id="UP000722791">
    <property type="component" value="Unassembled WGS sequence"/>
</dbReference>
<organism evidence="2 4">
    <name type="scientific">Volvox reticuliferus</name>
    <dbReference type="NCBI Taxonomy" id="1737510"/>
    <lineage>
        <taxon>Eukaryota</taxon>
        <taxon>Viridiplantae</taxon>
        <taxon>Chlorophyta</taxon>
        <taxon>core chlorophytes</taxon>
        <taxon>Chlorophyceae</taxon>
        <taxon>CS clade</taxon>
        <taxon>Chlamydomonadales</taxon>
        <taxon>Volvocaceae</taxon>
        <taxon>Volvox</taxon>
    </lineage>
</organism>
<feature type="compositionally biased region" description="Low complexity" evidence="1">
    <location>
        <begin position="366"/>
        <end position="394"/>
    </location>
</feature>
<reference evidence="2" key="1">
    <citation type="journal article" date="2021" name="Proc. Natl. Acad. Sci. U.S.A.">
        <title>Three genomes in the algal genus Volvox reveal the fate of a haploid sex-determining region after a transition to homothallism.</title>
        <authorList>
            <person name="Yamamoto K."/>
            <person name="Hamaji T."/>
            <person name="Kawai-Toyooka H."/>
            <person name="Matsuzaki R."/>
            <person name="Takahashi F."/>
            <person name="Nishimura Y."/>
            <person name="Kawachi M."/>
            <person name="Noguchi H."/>
            <person name="Minakuchi Y."/>
            <person name="Umen J.G."/>
            <person name="Toyoda A."/>
            <person name="Nozaki H."/>
        </authorList>
    </citation>
    <scope>NUCLEOTIDE SEQUENCE</scope>
    <source>
        <strain evidence="3">NIES-3785</strain>
        <strain evidence="2">NIES-3786</strain>
    </source>
</reference>
<evidence type="ECO:0000313" key="3">
    <source>
        <dbReference type="EMBL" id="GIM00709.1"/>
    </source>
</evidence>
<dbReference type="EMBL" id="BNCP01000008">
    <property type="protein sequence ID" value="GIL75996.1"/>
    <property type="molecule type" value="Genomic_DNA"/>
</dbReference>
<feature type="compositionally biased region" description="Gly residues" evidence="1">
    <location>
        <begin position="209"/>
        <end position="222"/>
    </location>
</feature>
<feature type="region of interest" description="Disordered" evidence="1">
    <location>
        <begin position="187"/>
        <end position="269"/>
    </location>
</feature>
<evidence type="ECO:0000313" key="4">
    <source>
        <dbReference type="Proteomes" id="UP000747110"/>
    </source>
</evidence>
<feature type="region of interest" description="Disordered" evidence="1">
    <location>
        <begin position="35"/>
        <end position="173"/>
    </location>
</feature>
<feature type="compositionally biased region" description="Acidic residues" evidence="1">
    <location>
        <begin position="114"/>
        <end position="139"/>
    </location>
</feature>